<keyword evidence="1" id="KW-0812">Transmembrane</keyword>
<accession>A0AAT9LAK0</accession>
<keyword evidence="1" id="KW-0472">Membrane</keyword>
<reference evidence="2" key="2">
    <citation type="journal article" date="2023" name="Biology">
        <title>Prokaryotic Life Associated with Coal-Fire Gas Vents Revealed by Metagenomics.</title>
        <authorList>
            <person name="Kadnikov V.V."/>
            <person name="Mardanov A.V."/>
            <person name="Beletsky A.V."/>
            <person name="Karnachuk O.V."/>
            <person name="Ravin N.V."/>
        </authorList>
    </citation>
    <scope>NUCLEOTIDE SEQUENCE</scope>
    <source>
        <strain evidence="2">Bu02</strain>
    </source>
</reference>
<sequence>MSHQITKESLDLITALKPFTGQKGRSLIDTLVELCQEPSAGVEGMEITTLAEKARGLLTARVESAISLFLILVVVWLSQVMTASLAHESDGPAG</sequence>
<reference evidence="2" key="1">
    <citation type="submission" date="2020-10" db="EMBL/GenBank/DDBJ databases">
        <authorList>
            <person name="Kadnikov V."/>
            <person name="Beletsky A.V."/>
            <person name="Mardanov A.V."/>
            <person name="Karnachuk O.V."/>
            <person name="Ravin N.V."/>
        </authorList>
    </citation>
    <scope>NUCLEOTIDE SEQUENCE</scope>
    <source>
        <strain evidence="2">Bu02</strain>
    </source>
</reference>
<name>A0AAT9LAK0_9FIRM</name>
<protein>
    <submittedName>
        <fullName evidence="2">Uncharacterized protein</fullName>
    </submittedName>
</protein>
<evidence type="ECO:0000256" key="1">
    <source>
        <dbReference type="SAM" id="Phobius"/>
    </source>
</evidence>
<dbReference type="EMBL" id="CP062796">
    <property type="protein sequence ID" value="QUL98094.1"/>
    <property type="molecule type" value="Genomic_DNA"/>
</dbReference>
<dbReference type="AlphaFoldDB" id="A0AAT9LAK0"/>
<organism evidence="2">
    <name type="scientific">Candidatus Fermentithermobacillus carboniphilus</name>
    <dbReference type="NCBI Taxonomy" id="3085328"/>
    <lineage>
        <taxon>Bacteria</taxon>
        <taxon>Bacillati</taxon>
        <taxon>Bacillota</taxon>
        <taxon>Candidatus Fermentithermobacillia</taxon>
        <taxon>Candidatus Fermentithermobacillales</taxon>
        <taxon>Candidatus Fermentithermobacillaceae</taxon>
        <taxon>Candidatus Fermentithermobacillus</taxon>
    </lineage>
</organism>
<dbReference type="KEGG" id="fcz:IMF26_08550"/>
<feature type="transmembrane region" description="Helical" evidence="1">
    <location>
        <begin position="65"/>
        <end position="86"/>
    </location>
</feature>
<keyword evidence="1" id="KW-1133">Transmembrane helix</keyword>
<proteinExistence type="predicted"/>
<gene>
    <name evidence="2" type="ORF">IMF26_08550</name>
</gene>
<evidence type="ECO:0000313" key="2">
    <source>
        <dbReference type="EMBL" id="QUL98094.1"/>
    </source>
</evidence>